<dbReference type="AlphaFoldDB" id="A0A6J4Q2Q2"/>
<evidence type="ECO:0000256" key="1">
    <source>
        <dbReference type="ARBA" id="ARBA00004651"/>
    </source>
</evidence>
<feature type="transmembrane region" description="Helical" evidence="7">
    <location>
        <begin position="204"/>
        <end position="224"/>
    </location>
</feature>
<dbReference type="SUPFAM" id="SSF103473">
    <property type="entry name" value="MFS general substrate transporter"/>
    <property type="match status" value="1"/>
</dbReference>
<dbReference type="GO" id="GO:0005886">
    <property type="term" value="C:plasma membrane"/>
    <property type="evidence" value="ECO:0007669"/>
    <property type="project" value="UniProtKB-SubCell"/>
</dbReference>
<feature type="transmembrane region" description="Helical" evidence="7">
    <location>
        <begin position="69"/>
        <end position="86"/>
    </location>
</feature>
<feature type="transmembrane region" description="Helical" evidence="7">
    <location>
        <begin position="6"/>
        <end position="26"/>
    </location>
</feature>
<feature type="transmembrane region" description="Helical" evidence="7">
    <location>
        <begin position="98"/>
        <end position="119"/>
    </location>
</feature>
<protein>
    <submittedName>
        <fullName evidence="9">Uncharacterized MFS-type transporter</fullName>
    </submittedName>
</protein>
<keyword evidence="4 7" id="KW-0812">Transmembrane</keyword>
<feature type="transmembrane region" description="Helical" evidence="7">
    <location>
        <begin position="266"/>
        <end position="288"/>
    </location>
</feature>
<reference evidence="9" key="1">
    <citation type="submission" date="2020-02" db="EMBL/GenBank/DDBJ databases">
        <authorList>
            <person name="Meier V. D."/>
        </authorList>
    </citation>
    <scope>NUCLEOTIDE SEQUENCE</scope>
    <source>
        <strain evidence="9">AVDCRST_MAG51</strain>
    </source>
</reference>
<keyword evidence="3" id="KW-1003">Cell membrane</keyword>
<sequence length="360" mass="37548">MTLVEAGFLLSLVQFAGMALGLLAGLAADSMGLKRTMVFGLSIVGLASLAGGFATTAPALMALRALEGLGFLLASMPAPGLIRRVVAPERVSRMLGLWSAYMPFATALALLLGPAWMVWAGWPGWWWLLGAISLVMAIWLANRLPTDPRTVVSGQSVVVETVGQTLAAPGPWLVALAFGVYSAQWLAVIGFLPSIYLAAGFEPAWAAVATAMAAAVNMVGNIAAGKLLQEGVPPKRLLSIGFATMGATAVLAFSDLLPPSPAGTAVRYSSVLLFSAVGGVVPGTLFSLAVRLAPSERTVSTTVGWMQQWSAFGQFTGPPLVAWVAARAGGWQWSWVVTGACALLGLLLAWWTSRLPEVRG</sequence>
<dbReference type="InterPro" id="IPR036259">
    <property type="entry name" value="MFS_trans_sf"/>
</dbReference>
<dbReference type="EMBL" id="CADCUX010000538">
    <property type="protein sequence ID" value="CAA9429174.1"/>
    <property type="molecule type" value="Genomic_DNA"/>
</dbReference>
<evidence type="ECO:0000256" key="7">
    <source>
        <dbReference type="SAM" id="Phobius"/>
    </source>
</evidence>
<keyword evidence="6 7" id="KW-0472">Membrane</keyword>
<keyword evidence="2" id="KW-0813">Transport</keyword>
<evidence type="ECO:0000256" key="2">
    <source>
        <dbReference type="ARBA" id="ARBA00022448"/>
    </source>
</evidence>
<feature type="transmembrane region" description="Helical" evidence="7">
    <location>
        <begin position="172"/>
        <end position="198"/>
    </location>
</feature>
<gene>
    <name evidence="9" type="ORF">AVDCRST_MAG51-2515</name>
</gene>
<proteinExistence type="predicted"/>
<evidence type="ECO:0000256" key="4">
    <source>
        <dbReference type="ARBA" id="ARBA00022692"/>
    </source>
</evidence>
<evidence type="ECO:0000256" key="6">
    <source>
        <dbReference type="ARBA" id="ARBA00023136"/>
    </source>
</evidence>
<dbReference type="GO" id="GO:0022857">
    <property type="term" value="F:transmembrane transporter activity"/>
    <property type="evidence" value="ECO:0007669"/>
    <property type="project" value="InterPro"/>
</dbReference>
<evidence type="ECO:0000256" key="3">
    <source>
        <dbReference type="ARBA" id="ARBA00022475"/>
    </source>
</evidence>
<dbReference type="InterPro" id="IPR020846">
    <property type="entry name" value="MFS_dom"/>
</dbReference>
<feature type="transmembrane region" description="Helical" evidence="7">
    <location>
        <begin position="125"/>
        <end position="141"/>
    </location>
</feature>
<feature type="transmembrane region" description="Helical" evidence="7">
    <location>
        <begin position="38"/>
        <end position="63"/>
    </location>
</feature>
<dbReference type="Gene3D" id="1.20.1250.20">
    <property type="entry name" value="MFS general substrate transporter like domains"/>
    <property type="match status" value="1"/>
</dbReference>
<evidence type="ECO:0000259" key="8">
    <source>
        <dbReference type="PROSITE" id="PS50850"/>
    </source>
</evidence>
<accession>A0A6J4Q2Q2</accession>
<comment type="subcellular location">
    <subcellularLocation>
        <location evidence="1">Cell membrane</location>
        <topology evidence="1">Multi-pass membrane protein</topology>
    </subcellularLocation>
</comment>
<feature type="non-terminal residue" evidence="9">
    <location>
        <position position="360"/>
    </location>
</feature>
<dbReference type="Pfam" id="PF07690">
    <property type="entry name" value="MFS_1"/>
    <property type="match status" value="1"/>
</dbReference>
<evidence type="ECO:0000313" key="9">
    <source>
        <dbReference type="EMBL" id="CAA9429174.1"/>
    </source>
</evidence>
<dbReference type="PANTHER" id="PTHR42718:SF46">
    <property type="entry name" value="BLR6921 PROTEIN"/>
    <property type="match status" value="1"/>
</dbReference>
<dbReference type="PANTHER" id="PTHR42718">
    <property type="entry name" value="MAJOR FACILITATOR SUPERFAMILY MULTIDRUG TRANSPORTER MFSC"/>
    <property type="match status" value="1"/>
</dbReference>
<organism evidence="9">
    <name type="scientific">uncultured Ramlibacter sp</name>
    <dbReference type="NCBI Taxonomy" id="260755"/>
    <lineage>
        <taxon>Bacteria</taxon>
        <taxon>Pseudomonadati</taxon>
        <taxon>Pseudomonadota</taxon>
        <taxon>Betaproteobacteria</taxon>
        <taxon>Burkholderiales</taxon>
        <taxon>Comamonadaceae</taxon>
        <taxon>Ramlibacter</taxon>
        <taxon>environmental samples</taxon>
    </lineage>
</organism>
<feature type="transmembrane region" description="Helical" evidence="7">
    <location>
        <begin position="332"/>
        <end position="351"/>
    </location>
</feature>
<dbReference type="PROSITE" id="PS50850">
    <property type="entry name" value="MFS"/>
    <property type="match status" value="1"/>
</dbReference>
<name>A0A6J4Q2Q2_9BURK</name>
<feature type="transmembrane region" description="Helical" evidence="7">
    <location>
        <begin position="236"/>
        <end position="254"/>
    </location>
</feature>
<feature type="domain" description="Major facilitator superfamily (MFS) profile" evidence="8">
    <location>
        <begin position="1"/>
        <end position="357"/>
    </location>
</feature>
<evidence type="ECO:0000256" key="5">
    <source>
        <dbReference type="ARBA" id="ARBA00022989"/>
    </source>
</evidence>
<keyword evidence="5 7" id="KW-1133">Transmembrane helix</keyword>
<dbReference type="InterPro" id="IPR011701">
    <property type="entry name" value="MFS"/>
</dbReference>